<dbReference type="GO" id="GO:0005506">
    <property type="term" value="F:iron ion binding"/>
    <property type="evidence" value="ECO:0007669"/>
    <property type="project" value="InterPro"/>
</dbReference>
<organism evidence="10 11">
    <name type="scientific">Rhinocladiella mackenziei CBS 650.93</name>
    <dbReference type="NCBI Taxonomy" id="1442369"/>
    <lineage>
        <taxon>Eukaryota</taxon>
        <taxon>Fungi</taxon>
        <taxon>Dikarya</taxon>
        <taxon>Ascomycota</taxon>
        <taxon>Pezizomycotina</taxon>
        <taxon>Eurotiomycetes</taxon>
        <taxon>Chaetothyriomycetidae</taxon>
        <taxon>Chaetothyriales</taxon>
        <taxon>Herpotrichiellaceae</taxon>
        <taxon>Rhinocladiella</taxon>
    </lineage>
</organism>
<dbReference type="HOGENOM" id="CLU_022195_0_2_1"/>
<dbReference type="PANTHER" id="PTHR46206">
    <property type="entry name" value="CYTOCHROME P450"/>
    <property type="match status" value="1"/>
</dbReference>
<dbReference type="Proteomes" id="UP000053617">
    <property type="component" value="Unassembled WGS sequence"/>
</dbReference>
<evidence type="ECO:0000256" key="9">
    <source>
        <dbReference type="SAM" id="Phobius"/>
    </source>
</evidence>
<evidence type="ECO:0000256" key="3">
    <source>
        <dbReference type="ARBA" id="ARBA00022723"/>
    </source>
</evidence>
<keyword evidence="7 8" id="KW-0349">Heme</keyword>
<evidence type="ECO:0000256" key="4">
    <source>
        <dbReference type="ARBA" id="ARBA00023002"/>
    </source>
</evidence>
<dbReference type="InterPro" id="IPR036396">
    <property type="entry name" value="Cyt_P450_sf"/>
</dbReference>
<dbReference type="GO" id="GO:0016705">
    <property type="term" value="F:oxidoreductase activity, acting on paired donors, with incorporation or reduction of molecular oxygen"/>
    <property type="evidence" value="ECO:0007669"/>
    <property type="project" value="InterPro"/>
</dbReference>
<sequence>MTLQTLTSLPYGSANIMWAVGCTLLLLLAYSYIHFVRPSTGKVPSLGKYPNTIFSIPTERIPTLIIPRKFLPEIGNLPESQVSLHREVYERFMGKYTRILKSHHLESFVRHNLVKDIRHYFWVVDLETKSAVDKAFSGQDFCDWRPIATFQMILGLVASVSERVFAGPELCKNTEWVKLTIDCAVATAQLAASMTSTPSWWRPVKALYCNEMKTMDRAYVRAAELLAEDVAKRHGASTPPDLIDTMLKDPSVQSDDFDLLARIQIEAAQAVHFNLAFSLMHALNDLATHPEYSEPLRKEWDEMLRNNDGHLTYQATTEMRKLDSFLKESQRLHPQSLASVSRWIVSAITLSDGTVLPKNSSVSAPTLGVNLDPSLWQDPEMFDGFRFEHLREKGGNANENKYQFASSSLDELNFGYGQHACPGRWFVSMQSKLTIGYILQHYDLKMGVGSHAENVITGIRNTPNLEGKLFFKARERSTHV</sequence>
<name>A0A0D2HG06_9EURO</name>
<dbReference type="SUPFAM" id="SSF48264">
    <property type="entry name" value="Cytochrome P450"/>
    <property type="match status" value="1"/>
</dbReference>
<dbReference type="PRINTS" id="PR00465">
    <property type="entry name" value="EP450IV"/>
</dbReference>
<evidence type="ECO:0000256" key="5">
    <source>
        <dbReference type="ARBA" id="ARBA00023004"/>
    </source>
</evidence>
<dbReference type="STRING" id="1442369.A0A0D2HG06"/>
<dbReference type="InterPro" id="IPR017972">
    <property type="entry name" value="Cyt_P450_CS"/>
</dbReference>
<dbReference type="Gene3D" id="1.10.630.10">
    <property type="entry name" value="Cytochrome P450"/>
    <property type="match status" value="1"/>
</dbReference>
<dbReference type="InterPro" id="IPR002403">
    <property type="entry name" value="Cyt_P450_E_grp-IV"/>
</dbReference>
<keyword evidence="5 7" id="KW-0408">Iron</keyword>
<dbReference type="Pfam" id="PF00067">
    <property type="entry name" value="p450"/>
    <property type="match status" value="1"/>
</dbReference>
<evidence type="ECO:0000256" key="8">
    <source>
        <dbReference type="RuleBase" id="RU000461"/>
    </source>
</evidence>
<dbReference type="GO" id="GO:0004497">
    <property type="term" value="F:monooxygenase activity"/>
    <property type="evidence" value="ECO:0007669"/>
    <property type="project" value="UniProtKB-KW"/>
</dbReference>
<evidence type="ECO:0000256" key="2">
    <source>
        <dbReference type="ARBA" id="ARBA00010617"/>
    </source>
</evidence>
<protein>
    <recommendedName>
        <fullName evidence="12">Cytochrome P450 monooxygenase</fullName>
    </recommendedName>
</protein>
<evidence type="ECO:0000313" key="11">
    <source>
        <dbReference type="Proteomes" id="UP000053617"/>
    </source>
</evidence>
<dbReference type="PANTHER" id="PTHR46206:SF6">
    <property type="entry name" value="CYTOCHROME P450 MONOOXYGENASE AN1598-RELATED"/>
    <property type="match status" value="1"/>
</dbReference>
<dbReference type="GO" id="GO:0020037">
    <property type="term" value="F:heme binding"/>
    <property type="evidence" value="ECO:0007669"/>
    <property type="project" value="InterPro"/>
</dbReference>
<keyword evidence="4 8" id="KW-0560">Oxidoreductase</keyword>
<evidence type="ECO:0000256" key="7">
    <source>
        <dbReference type="PIRSR" id="PIRSR602403-1"/>
    </source>
</evidence>
<dbReference type="InterPro" id="IPR001128">
    <property type="entry name" value="Cyt_P450"/>
</dbReference>
<dbReference type="AlphaFoldDB" id="A0A0D2HG06"/>
<gene>
    <name evidence="10" type="ORF">Z518_00653</name>
</gene>
<dbReference type="VEuPathDB" id="FungiDB:Z518_00653"/>
<dbReference type="PROSITE" id="PS00086">
    <property type="entry name" value="CYTOCHROME_P450"/>
    <property type="match status" value="1"/>
</dbReference>
<dbReference type="GeneID" id="25288724"/>
<reference evidence="10 11" key="1">
    <citation type="submission" date="2015-01" db="EMBL/GenBank/DDBJ databases">
        <title>The Genome Sequence of Rhinocladiella mackenzie CBS 650.93.</title>
        <authorList>
            <consortium name="The Broad Institute Genomics Platform"/>
            <person name="Cuomo C."/>
            <person name="de Hoog S."/>
            <person name="Gorbushina A."/>
            <person name="Stielow B."/>
            <person name="Teixiera M."/>
            <person name="Abouelleil A."/>
            <person name="Chapman S.B."/>
            <person name="Priest M."/>
            <person name="Young S.K."/>
            <person name="Wortman J."/>
            <person name="Nusbaum C."/>
            <person name="Birren B."/>
        </authorList>
    </citation>
    <scope>NUCLEOTIDE SEQUENCE [LARGE SCALE GENOMIC DNA]</scope>
    <source>
        <strain evidence="10 11">CBS 650.93</strain>
    </source>
</reference>
<keyword evidence="9" id="KW-0812">Transmembrane</keyword>
<dbReference type="OrthoDB" id="1844152at2759"/>
<comment type="cofactor">
    <cofactor evidence="1 7">
        <name>heme</name>
        <dbReference type="ChEBI" id="CHEBI:30413"/>
    </cofactor>
</comment>
<evidence type="ECO:0000256" key="1">
    <source>
        <dbReference type="ARBA" id="ARBA00001971"/>
    </source>
</evidence>
<feature type="transmembrane region" description="Helical" evidence="9">
    <location>
        <begin position="16"/>
        <end position="33"/>
    </location>
</feature>
<keyword evidence="6 8" id="KW-0503">Monooxygenase</keyword>
<keyword evidence="9" id="KW-1133">Transmembrane helix</keyword>
<evidence type="ECO:0000256" key="6">
    <source>
        <dbReference type="ARBA" id="ARBA00023033"/>
    </source>
</evidence>
<dbReference type="RefSeq" id="XP_013276709.1">
    <property type="nucleotide sequence ID" value="XM_013421255.1"/>
</dbReference>
<keyword evidence="3 7" id="KW-0479">Metal-binding</keyword>
<evidence type="ECO:0008006" key="12">
    <source>
        <dbReference type="Google" id="ProtNLM"/>
    </source>
</evidence>
<accession>A0A0D2HG06</accession>
<evidence type="ECO:0000313" key="10">
    <source>
        <dbReference type="EMBL" id="KIX09573.1"/>
    </source>
</evidence>
<keyword evidence="9" id="KW-0472">Membrane</keyword>
<feature type="binding site" description="axial binding residue" evidence="7">
    <location>
        <position position="421"/>
    </location>
    <ligand>
        <name>heme</name>
        <dbReference type="ChEBI" id="CHEBI:30413"/>
    </ligand>
    <ligandPart>
        <name>Fe</name>
        <dbReference type="ChEBI" id="CHEBI:18248"/>
    </ligandPart>
</feature>
<keyword evidence="11" id="KW-1185">Reference proteome</keyword>
<dbReference type="EMBL" id="KN847475">
    <property type="protein sequence ID" value="KIX09573.1"/>
    <property type="molecule type" value="Genomic_DNA"/>
</dbReference>
<proteinExistence type="inferred from homology"/>
<dbReference type="CDD" id="cd11041">
    <property type="entry name" value="CYP503A1-like"/>
    <property type="match status" value="1"/>
</dbReference>
<comment type="similarity">
    <text evidence="2 8">Belongs to the cytochrome P450 family.</text>
</comment>